<dbReference type="PANTHER" id="PTHR10039">
    <property type="entry name" value="AMELOGENIN"/>
    <property type="match status" value="1"/>
</dbReference>
<organism evidence="4 5">
    <name type="scientific">Mycena chlorophos</name>
    <name type="common">Agaric fungus</name>
    <name type="synonym">Agaricus chlorophos</name>
    <dbReference type="NCBI Taxonomy" id="658473"/>
    <lineage>
        <taxon>Eukaryota</taxon>
        <taxon>Fungi</taxon>
        <taxon>Dikarya</taxon>
        <taxon>Basidiomycota</taxon>
        <taxon>Agaricomycotina</taxon>
        <taxon>Agaricomycetes</taxon>
        <taxon>Agaricomycetidae</taxon>
        <taxon>Agaricales</taxon>
        <taxon>Marasmiineae</taxon>
        <taxon>Mycenaceae</taxon>
        <taxon>Mycena</taxon>
    </lineage>
</organism>
<dbReference type="EMBL" id="DF840056">
    <property type="protein sequence ID" value="GAT44701.1"/>
    <property type="molecule type" value="Genomic_DNA"/>
</dbReference>
<feature type="domain" description="Nephrocystin 3-like N-terminal" evidence="3">
    <location>
        <begin position="118"/>
        <end position="244"/>
    </location>
</feature>
<name>A0ABQ0L0M5_MYCCL</name>
<feature type="region of interest" description="Disordered" evidence="2">
    <location>
        <begin position="24"/>
        <end position="44"/>
    </location>
</feature>
<evidence type="ECO:0000256" key="1">
    <source>
        <dbReference type="ARBA" id="ARBA00022737"/>
    </source>
</evidence>
<evidence type="ECO:0000313" key="5">
    <source>
        <dbReference type="Proteomes" id="UP000815677"/>
    </source>
</evidence>
<evidence type="ECO:0000256" key="2">
    <source>
        <dbReference type="SAM" id="MobiDB-lite"/>
    </source>
</evidence>
<dbReference type="PANTHER" id="PTHR10039:SF15">
    <property type="entry name" value="NACHT DOMAIN-CONTAINING PROTEIN"/>
    <property type="match status" value="1"/>
</dbReference>
<dbReference type="Proteomes" id="UP000815677">
    <property type="component" value="Unassembled WGS sequence"/>
</dbReference>
<proteinExistence type="predicted"/>
<dbReference type="Gene3D" id="3.40.50.300">
    <property type="entry name" value="P-loop containing nucleotide triphosphate hydrolases"/>
    <property type="match status" value="1"/>
</dbReference>
<feature type="compositionally biased region" description="Gly residues" evidence="2">
    <location>
        <begin position="26"/>
        <end position="44"/>
    </location>
</feature>
<dbReference type="Pfam" id="PF24883">
    <property type="entry name" value="NPHP3_N"/>
    <property type="match status" value="1"/>
</dbReference>
<accession>A0ABQ0L0M5</accession>
<gene>
    <name evidence="4" type="ORF">MCHLO_02314</name>
</gene>
<reference evidence="4" key="1">
    <citation type="submission" date="2014-09" db="EMBL/GenBank/DDBJ databases">
        <title>Genome sequence of the luminous mushroom Mycena chlorophos for searching fungal bioluminescence genes.</title>
        <authorList>
            <person name="Tanaka Y."/>
            <person name="Kasuga D."/>
            <person name="Oba Y."/>
            <person name="Hase S."/>
            <person name="Sato K."/>
            <person name="Oba Y."/>
            <person name="Sakakibara Y."/>
        </authorList>
    </citation>
    <scope>NUCLEOTIDE SEQUENCE</scope>
</reference>
<keyword evidence="1" id="KW-0677">Repeat</keyword>
<protein>
    <recommendedName>
        <fullName evidence="3">Nephrocystin 3-like N-terminal domain-containing protein</fullName>
    </recommendedName>
</protein>
<evidence type="ECO:0000313" key="4">
    <source>
        <dbReference type="EMBL" id="GAT44701.1"/>
    </source>
</evidence>
<keyword evidence="5" id="KW-1185">Reference proteome</keyword>
<evidence type="ECO:0000259" key="3">
    <source>
        <dbReference type="Pfam" id="PF24883"/>
    </source>
</evidence>
<dbReference type="InterPro" id="IPR027417">
    <property type="entry name" value="P-loop_NTPase"/>
</dbReference>
<sequence length="331" mass="36414">MENNDDGRSNISMTASSISNSILVTGGTGGSGGPGGDAGGDGGLAQGANVEIQAGHMVTAVQIINTEEHHSENYLADWLSPINFPEKHQEISGAGKLFIVYLVFDVGSLKISDITNRSKIVDHLQILQREDLNIGIGYIYISYTEAHIQSLKNLLGALWRQLQPQIMEPLDDQPARALYKTHQTHKTQATKDEVHELLKALTVQFSTVYIILDALDEYPEDKRDVLVKLLTEIGTNVQLLVTTRAQMNLSLSAEVACIEVTAAAADVRMFLSVKLQMELLRSVLNKDQLQKALEIPLQSLDVTYNLIMNSIQADKNSQVALSAFRWITFAK</sequence>
<dbReference type="InterPro" id="IPR056884">
    <property type="entry name" value="NPHP3-like_N"/>
</dbReference>